<dbReference type="InterPro" id="IPR036859">
    <property type="entry name" value="CAP-Gly_dom_sf"/>
</dbReference>
<dbReference type="PANTHER" id="PTHR18916">
    <property type="entry name" value="DYNACTIN 1-RELATED MICROTUBULE-BINDING"/>
    <property type="match status" value="1"/>
</dbReference>
<dbReference type="GO" id="GO:0051010">
    <property type="term" value="F:microtubule plus-end binding"/>
    <property type="evidence" value="ECO:0007669"/>
    <property type="project" value="TreeGrafter"/>
</dbReference>
<dbReference type="HOGENOM" id="CLU_1130030_0_0_1"/>
<dbReference type="Pfam" id="PF01302">
    <property type="entry name" value="CAP_GLY"/>
    <property type="match status" value="1"/>
</dbReference>
<evidence type="ECO:0000259" key="1">
    <source>
        <dbReference type="PROSITE" id="PS50245"/>
    </source>
</evidence>
<dbReference type="GO" id="GO:0031122">
    <property type="term" value="P:cytoplasmic microtubule organization"/>
    <property type="evidence" value="ECO:0007669"/>
    <property type="project" value="TreeGrafter"/>
</dbReference>
<dbReference type="SUPFAM" id="SSF74924">
    <property type="entry name" value="Cap-Gly domain"/>
    <property type="match status" value="1"/>
</dbReference>
<dbReference type="SMART" id="SM01052">
    <property type="entry name" value="CAP_GLY"/>
    <property type="match status" value="1"/>
</dbReference>
<dbReference type="OrthoDB" id="2130750at2759"/>
<dbReference type="GO" id="GO:0042254">
    <property type="term" value="P:ribosome biogenesis"/>
    <property type="evidence" value="ECO:0007669"/>
    <property type="project" value="UniProtKB-UniRule"/>
</dbReference>
<dbReference type="PROSITE" id="PS51883">
    <property type="entry name" value="OBG"/>
    <property type="match status" value="1"/>
</dbReference>
<evidence type="ECO:0008006" key="6">
    <source>
        <dbReference type="Google" id="ProtNLM"/>
    </source>
</evidence>
<dbReference type="STRING" id="283909.R7VFT5"/>
<name>R7VFT5_CAPTE</name>
<gene>
    <name evidence="3" type="ORF">CAPTEDRAFT_228358</name>
</gene>
<organism evidence="3">
    <name type="scientific">Capitella teleta</name>
    <name type="common">Polychaete worm</name>
    <dbReference type="NCBI Taxonomy" id="283909"/>
    <lineage>
        <taxon>Eukaryota</taxon>
        <taxon>Metazoa</taxon>
        <taxon>Spiralia</taxon>
        <taxon>Lophotrochozoa</taxon>
        <taxon>Annelida</taxon>
        <taxon>Polychaeta</taxon>
        <taxon>Sedentaria</taxon>
        <taxon>Scolecida</taxon>
        <taxon>Capitellidae</taxon>
        <taxon>Capitella</taxon>
    </lineage>
</organism>
<dbReference type="PROSITE" id="PS50245">
    <property type="entry name" value="CAP_GLY_2"/>
    <property type="match status" value="1"/>
</dbReference>
<evidence type="ECO:0000313" key="5">
    <source>
        <dbReference type="Proteomes" id="UP000014760"/>
    </source>
</evidence>
<reference evidence="5" key="1">
    <citation type="submission" date="2012-12" db="EMBL/GenBank/DDBJ databases">
        <authorList>
            <person name="Hellsten U."/>
            <person name="Grimwood J."/>
            <person name="Chapman J.A."/>
            <person name="Shapiro H."/>
            <person name="Aerts A."/>
            <person name="Otillar R.P."/>
            <person name="Terry A.Y."/>
            <person name="Boore J.L."/>
            <person name="Simakov O."/>
            <person name="Marletaz F."/>
            <person name="Cho S.-J."/>
            <person name="Edsinger-Gonzales E."/>
            <person name="Havlak P."/>
            <person name="Kuo D.-H."/>
            <person name="Larsson T."/>
            <person name="Lv J."/>
            <person name="Arendt D."/>
            <person name="Savage R."/>
            <person name="Osoegawa K."/>
            <person name="de Jong P."/>
            <person name="Lindberg D.R."/>
            <person name="Seaver E.C."/>
            <person name="Weisblat D.A."/>
            <person name="Putnam N.H."/>
            <person name="Grigoriev I.V."/>
            <person name="Rokhsar D.S."/>
        </authorList>
    </citation>
    <scope>NUCLEOTIDE SEQUENCE</scope>
    <source>
        <strain evidence="5">I ESC-2004</strain>
    </source>
</reference>
<dbReference type="EnsemblMetazoa" id="CapteT228358">
    <property type="protein sequence ID" value="CapteP228358"/>
    <property type="gene ID" value="CapteG228358"/>
</dbReference>
<dbReference type="Gene3D" id="2.30.30.190">
    <property type="entry name" value="CAP Gly-rich-like domain"/>
    <property type="match status" value="1"/>
</dbReference>
<keyword evidence="5" id="KW-1185">Reference proteome</keyword>
<dbReference type="GO" id="GO:0005938">
    <property type="term" value="C:cell cortex"/>
    <property type="evidence" value="ECO:0007669"/>
    <property type="project" value="TreeGrafter"/>
</dbReference>
<dbReference type="OMA" id="AHYVREM"/>
<dbReference type="EMBL" id="AMQN01000579">
    <property type="status" value="NOT_ANNOTATED_CDS"/>
    <property type="molecule type" value="Genomic_DNA"/>
</dbReference>
<dbReference type="InterPro" id="IPR000938">
    <property type="entry name" value="CAP-Gly_domain"/>
</dbReference>
<sequence length="246" mass="27984">MVLFDNIAIGQRVEVLRGGRVFLGNVRFKGFLNSIPGEWVGVELDLKAGKHDGMMNGRRYFKCPAGHGIFTPSAKIRFVKMKRCLYNSYRSSPTVVDESLFSSKGYLTSTLPYQIYHGYVVLVLGNVSVTTQDVNASHSANQPDVLSDRPHFPLTHMVSNSIQAATLRKQQLQRSKCFAYQSSPIHVEYDVEYNQFITSPSIPKTHMPHAVQKKRVMSGWDRDHLPRDMTVNTARESVYYNTWNHL</sequence>
<reference evidence="4" key="3">
    <citation type="submission" date="2015-06" db="UniProtKB">
        <authorList>
            <consortium name="EnsemblMetazoa"/>
        </authorList>
    </citation>
    <scope>IDENTIFICATION</scope>
</reference>
<evidence type="ECO:0000259" key="2">
    <source>
        <dbReference type="PROSITE" id="PS51883"/>
    </source>
</evidence>
<feature type="domain" description="CAP-Gly" evidence="1">
    <location>
        <begin position="30"/>
        <end position="72"/>
    </location>
</feature>
<feature type="domain" description="Obg" evidence="2">
    <location>
        <begin position="1"/>
        <end position="49"/>
    </location>
</feature>
<dbReference type="PANTHER" id="PTHR18916:SF90">
    <property type="entry name" value="CAP-GLY DOMAIN-CONTAINING PROTEIN"/>
    <property type="match status" value="1"/>
</dbReference>
<dbReference type="Proteomes" id="UP000014760">
    <property type="component" value="Unassembled WGS sequence"/>
</dbReference>
<evidence type="ECO:0000313" key="4">
    <source>
        <dbReference type="EnsemblMetazoa" id="CapteP228358"/>
    </source>
</evidence>
<accession>R7VFT5</accession>
<reference evidence="3 5" key="2">
    <citation type="journal article" date="2013" name="Nature">
        <title>Insights into bilaterian evolution from three spiralian genomes.</title>
        <authorList>
            <person name="Simakov O."/>
            <person name="Marletaz F."/>
            <person name="Cho S.J."/>
            <person name="Edsinger-Gonzales E."/>
            <person name="Havlak P."/>
            <person name="Hellsten U."/>
            <person name="Kuo D.H."/>
            <person name="Larsson T."/>
            <person name="Lv J."/>
            <person name="Arendt D."/>
            <person name="Savage R."/>
            <person name="Osoegawa K."/>
            <person name="de Jong P."/>
            <person name="Grimwood J."/>
            <person name="Chapman J.A."/>
            <person name="Shapiro H."/>
            <person name="Aerts A."/>
            <person name="Otillar R.P."/>
            <person name="Terry A.Y."/>
            <person name="Boore J.L."/>
            <person name="Grigoriev I.V."/>
            <person name="Lindberg D.R."/>
            <person name="Seaver E.C."/>
            <person name="Weisblat D.A."/>
            <person name="Putnam N.H."/>
            <person name="Rokhsar D.S."/>
        </authorList>
    </citation>
    <scope>NUCLEOTIDE SEQUENCE</scope>
    <source>
        <strain evidence="3 5">I ESC-2004</strain>
    </source>
</reference>
<dbReference type="GO" id="GO:0035371">
    <property type="term" value="C:microtubule plus-end"/>
    <property type="evidence" value="ECO:0007669"/>
    <property type="project" value="TreeGrafter"/>
</dbReference>
<protein>
    <recommendedName>
        <fullName evidence="6">CAP-Gly domain-containing protein</fullName>
    </recommendedName>
</protein>
<dbReference type="AlphaFoldDB" id="R7VFT5"/>
<dbReference type="InterPro" id="IPR006169">
    <property type="entry name" value="GTP1_OBG_dom"/>
</dbReference>
<proteinExistence type="predicted"/>
<dbReference type="GO" id="GO:0005634">
    <property type="term" value="C:nucleus"/>
    <property type="evidence" value="ECO:0007669"/>
    <property type="project" value="TreeGrafter"/>
</dbReference>
<dbReference type="EMBL" id="KB292506">
    <property type="protein sequence ID" value="ELU17489.1"/>
    <property type="molecule type" value="Genomic_DNA"/>
</dbReference>
<evidence type="ECO:0000313" key="3">
    <source>
        <dbReference type="EMBL" id="ELU17489.1"/>
    </source>
</evidence>